<organism evidence="3 4">
    <name type="scientific">Hominibacterium faecale</name>
    <dbReference type="NCBI Taxonomy" id="2839743"/>
    <lineage>
        <taxon>Bacteria</taxon>
        <taxon>Bacillati</taxon>
        <taxon>Bacillota</taxon>
        <taxon>Clostridia</taxon>
        <taxon>Peptostreptococcales</taxon>
        <taxon>Anaerovoracaceae</taxon>
        <taxon>Hominibacterium</taxon>
    </lineage>
</organism>
<protein>
    <submittedName>
        <fullName evidence="3">DUF58 domain-containing protein</fullName>
    </submittedName>
</protein>
<accession>A0A9J6QQS5</accession>
<dbReference type="PANTHER" id="PTHR34351">
    <property type="entry name" value="SLR1927 PROTEIN-RELATED"/>
    <property type="match status" value="1"/>
</dbReference>
<keyword evidence="1" id="KW-0472">Membrane</keyword>
<dbReference type="AlphaFoldDB" id="A0A9J6QQS5"/>
<name>A0A9J6QQS5_9FIRM</name>
<feature type="transmembrane region" description="Helical" evidence="1">
    <location>
        <begin position="5"/>
        <end position="22"/>
    </location>
</feature>
<dbReference type="EMBL" id="JAOSHN010000006">
    <property type="protein sequence ID" value="MCU7379585.1"/>
    <property type="molecule type" value="Genomic_DNA"/>
</dbReference>
<dbReference type="InterPro" id="IPR002881">
    <property type="entry name" value="DUF58"/>
</dbReference>
<dbReference type="Pfam" id="PF01882">
    <property type="entry name" value="DUF58"/>
    <property type="match status" value="1"/>
</dbReference>
<feature type="domain" description="DUF58" evidence="2">
    <location>
        <begin position="196"/>
        <end position="240"/>
    </location>
</feature>
<reference evidence="3" key="1">
    <citation type="submission" date="2022-09" db="EMBL/GenBank/DDBJ databases">
        <title>Culturomic study of gut microbiota in children with autism spectrum disorder.</title>
        <authorList>
            <person name="Efimov B.A."/>
            <person name="Chaplin A.V."/>
            <person name="Sokolova S.R."/>
            <person name="Pikina A.P."/>
            <person name="Korzhanova M."/>
            <person name="Belova V."/>
            <person name="Korostin D."/>
        </authorList>
    </citation>
    <scope>NUCLEOTIDE SEQUENCE</scope>
    <source>
        <strain evidence="3">ASD5510</strain>
    </source>
</reference>
<keyword evidence="1" id="KW-0812">Transmembrane</keyword>
<dbReference type="Proteomes" id="UP001065549">
    <property type="component" value="Unassembled WGS sequence"/>
</dbReference>
<keyword evidence="1" id="KW-1133">Transmembrane helix</keyword>
<dbReference type="RefSeq" id="WP_253020963.1">
    <property type="nucleotide sequence ID" value="NZ_JAJAGH010000009.1"/>
</dbReference>
<dbReference type="PANTHER" id="PTHR34351:SF2">
    <property type="entry name" value="DUF58 DOMAIN-CONTAINING PROTEIN"/>
    <property type="match status" value="1"/>
</dbReference>
<evidence type="ECO:0000313" key="4">
    <source>
        <dbReference type="Proteomes" id="UP001065549"/>
    </source>
</evidence>
<evidence type="ECO:0000313" key="3">
    <source>
        <dbReference type="EMBL" id="MCU7379585.1"/>
    </source>
</evidence>
<gene>
    <name evidence="3" type="ORF">OBO34_14660</name>
</gene>
<keyword evidence="4" id="KW-1185">Reference proteome</keyword>
<comment type="caution">
    <text evidence="3">The sequence shown here is derived from an EMBL/GenBank/DDBJ whole genome shotgun (WGS) entry which is preliminary data.</text>
</comment>
<proteinExistence type="predicted"/>
<evidence type="ECO:0000259" key="2">
    <source>
        <dbReference type="Pfam" id="PF01882"/>
    </source>
</evidence>
<sequence>MLRNRVFYGLLLLAMAVIYIFTNTYYTLTLFGLCVLLPLVSLALMLLSHRGLSISLQAPAAADKEEAVFTYQFENASRLPVARLGFQVQLENQMSGSQKTRKVSTTVGGKKQASARLAIKDSKVGTVIISTKEICIYDAFGLFTLKKTDLPDQATMIYPHMREAAVHMEKAIETTGDGRRYSTDKPGQDVSEVFALREYAPGDEVRKIHWKLSSKIDKMMVRDFSLPFNYSVFLLMELTRGKEDAVDAVVELYLSLSRALLEGGINHNLAWYDAGDRAFHVRELDDFEDLDLAAAQVLASFAGEEKGIALDYYAASAYSGQKNTLVYITSDPDVEKVAEMEVSQAMRTVYVYEDEAYKEQAQQVIELVPVPVNQIGQGIPELMV</sequence>
<evidence type="ECO:0000256" key="1">
    <source>
        <dbReference type="SAM" id="Phobius"/>
    </source>
</evidence>